<sequence length="99" mass="11584">MLDYSFITLFLTTVIGFGSLLGFLHLVWKQLFSQLEESKKEMKSDLLYFEAELKTDIRRVESRLDRSISALGERIDILVDHFSLRLMTETPKKTKRLQG</sequence>
<evidence type="ECO:0000313" key="3">
    <source>
        <dbReference type="Proteomes" id="UP000724686"/>
    </source>
</evidence>
<keyword evidence="1" id="KW-0472">Membrane</keyword>
<organism evidence="2 3">
    <name type="scientific">Leptospira ainlahdjerensis</name>
    <dbReference type="NCBI Taxonomy" id="2810033"/>
    <lineage>
        <taxon>Bacteria</taxon>
        <taxon>Pseudomonadati</taxon>
        <taxon>Spirochaetota</taxon>
        <taxon>Spirochaetia</taxon>
        <taxon>Leptospirales</taxon>
        <taxon>Leptospiraceae</taxon>
        <taxon>Leptospira</taxon>
    </lineage>
</organism>
<name>A0ABS2UF69_9LEPT</name>
<reference evidence="2 3" key="1">
    <citation type="submission" date="2021-02" db="EMBL/GenBank/DDBJ databases">
        <title>Leptospira ainlahdjerensis sp. nov., Leptospira ainazelensis sp. nov., Leptospira abararensis sp. nov. and Leptospira chreensis sp. nov., four new species isolated from water sources in Algeria.</title>
        <authorList>
            <person name="Amara Korba A."/>
            <person name="Kainiu M."/>
            <person name="Vincent A.T."/>
            <person name="Mariet J.-F."/>
            <person name="Veyrier F.J."/>
            <person name="Goarant C."/>
            <person name="Picardeau M."/>
        </authorList>
    </citation>
    <scope>NUCLEOTIDE SEQUENCE [LARGE SCALE GENOMIC DNA]</scope>
    <source>
        <strain evidence="2 3">201903070</strain>
    </source>
</reference>
<accession>A0ABS2UF69</accession>
<protein>
    <recommendedName>
        <fullName evidence="4">DUF2746 domain-containing protein</fullName>
    </recommendedName>
</protein>
<evidence type="ECO:0000256" key="1">
    <source>
        <dbReference type="SAM" id="Phobius"/>
    </source>
</evidence>
<keyword evidence="1" id="KW-1133">Transmembrane helix</keyword>
<evidence type="ECO:0008006" key="4">
    <source>
        <dbReference type="Google" id="ProtNLM"/>
    </source>
</evidence>
<proteinExistence type="predicted"/>
<dbReference type="Proteomes" id="UP000724686">
    <property type="component" value="Unassembled WGS sequence"/>
</dbReference>
<keyword evidence="1" id="KW-0812">Transmembrane</keyword>
<keyword evidence="3" id="KW-1185">Reference proteome</keyword>
<evidence type="ECO:0000313" key="2">
    <source>
        <dbReference type="EMBL" id="MBM9578799.1"/>
    </source>
</evidence>
<comment type="caution">
    <text evidence="2">The sequence shown here is derived from an EMBL/GenBank/DDBJ whole genome shotgun (WGS) entry which is preliminary data.</text>
</comment>
<feature type="transmembrane region" description="Helical" evidence="1">
    <location>
        <begin position="6"/>
        <end position="28"/>
    </location>
</feature>
<gene>
    <name evidence="2" type="ORF">JWG45_16770</name>
</gene>
<dbReference type="EMBL" id="JAFFPU010000067">
    <property type="protein sequence ID" value="MBM9578799.1"/>
    <property type="molecule type" value="Genomic_DNA"/>
</dbReference>